<dbReference type="PROSITE" id="PS51257">
    <property type="entry name" value="PROKAR_LIPOPROTEIN"/>
    <property type="match status" value="1"/>
</dbReference>
<evidence type="ECO:0008006" key="4">
    <source>
        <dbReference type="Google" id="ProtNLM"/>
    </source>
</evidence>
<evidence type="ECO:0000313" key="2">
    <source>
        <dbReference type="EMBL" id="NOK37077.1"/>
    </source>
</evidence>
<sequence>MRIAVGLLACGLMLGCGGAESDVTMDDGARTDAERTVTASADLQHARFEVKATSAVSSPCSPSQLEAAEAHMVKNFGPYTRLVDCTYYFFGQVGFIDYTYTLTR</sequence>
<keyword evidence="3" id="KW-1185">Reference proteome</keyword>
<evidence type="ECO:0000256" key="1">
    <source>
        <dbReference type="SAM" id="SignalP"/>
    </source>
</evidence>
<comment type="caution">
    <text evidence="2">The sequence shown here is derived from an EMBL/GenBank/DDBJ whole genome shotgun (WGS) entry which is preliminary data.</text>
</comment>
<organism evidence="2 3">
    <name type="scientific">Corallococcus exercitus</name>
    <dbReference type="NCBI Taxonomy" id="2316736"/>
    <lineage>
        <taxon>Bacteria</taxon>
        <taxon>Pseudomonadati</taxon>
        <taxon>Myxococcota</taxon>
        <taxon>Myxococcia</taxon>
        <taxon>Myxococcales</taxon>
        <taxon>Cystobacterineae</taxon>
        <taxon>Myxococcaceae</taxon>
        <taxon>Corallococcus</taxon>
    </lineage>
</organism>
<keyword evidence="1" id="KW-0732">Signal</keyword>
<dbReference type="RefSeq" id="WP_147442034.1">
    <property type="nucleotide sequence ID" value="NZ_JABFJV010000202.1"/>
</dbReference>
<protein>
    <recommendedName>
        <fullName evidence="4">DUF4156 domain-containing protein</fullName>
    </recommendedName>
</protein>
<accession>A0A7Y4KNW5</accession>
<name>A0A7Y4KNW5_9BACT</name>
<evidence type="ECO:0000313" key="3">
    <source>
        <dbReference type="Proteomes" id="UP000563426"/>
    </source>
</evidence>
<reference evidence="2 3" key="1">
    <citation type="submission" date="2020-05" db="EMBL/GenBank/DDBJ databases">
        <authorList>
            <person name="Whitworth D."/>
        </authorList>
    </citation>
    <scope>NUCLEOTIDE SEQUENCE [LARGE SCALE GENOMIC DNA]</scope>
    <source>
        <strain evidence="2 3">AB043B</strain>
    </source>
</reference>
<dbReference type="Proteomes" id="UP000563426">
    <property type="component" value="Unassembled WGS sequence"/>
</dbReference>
<feature type="signal peptide" evidence="1">
    <location>
        <begin position="1"/>
        <end position="21"/>
    </location>
</feature>
<feature type="chain" id="PRO_5031029804" description="DUF4156 domain-containing protein" evidence="1">
    <location>
        <begin position="22"/>
        <end position="104"/>
    </location>
</feature>
<dbReference type="EMBL" id="JABFJV010000202">
    <property type="protein sequence ID" value="NOK37077.1"/>
    <property type="molecule type" value="Genomic_DNA"/>
</dbReference>
<proteinExistence type="predicted"/>
<dbReference type="AlphaFoldDB" id="A0A7Y4KNW5"/>
<gene>
    <name evidence="2" type="ORF">HMI49_28150</name>
</gene>